<evidence type="ECO:0000256" key="1">
    <source>
        <dbReference type="ARBA" id="ARBA00009049"/>
    </source>
</evidence>
<organism evidence="4 5">
    <name type="scientific">Penicillium olsonii</name>
    <dbReference type="NCBI Taxonomy" id="99116"/>
    <lineage>
        <taxon>Eukaryota</taxon>
        <taxon>Fungi</taxon>
        <taxon>Dikarya</taxon>
        <taxon>Ascomycota</taxon>
        <taxon>Pezizomycotina</taxon>
        <taxon>Eurotiomycetes</taxon>
        <taxon>Eurotiomycetidae</taxon>
        <taxon>Eurotiales</taxon>
        <taxon>Aspergillaceae</taxon>
        <taxon>Penicillium</taxon>
    </lineage>
</organism>
<dbReference type="GO" id="GO:0005085">
    <property type="term" value="F:guanyl-nucleotide exchange factor activity"/>
    <property type="evidence" value="ECO:0007669"/>
    <property type="project" value="UniProtKB-KW"/>
</dbReference>
<keyword evidence="3" id="KW-0143">Chaperone</keyword>
<dbReference type="AlphaFoldDB" id="A0A9W4MVS1"/>
<dbReference type="OrthoDB" id="5585685at2759"/>
<gene>
    <name evidence="4" type="ORF">POLS_LOCUS6986</name>
</gene>
<dbReference type="EMBL" id="CAJVOS010000038">
    <property type="protein sequence ID" value="CAG8182203.1"/>
    <property type="molecule type" value="Genomic_DNA"/>
</dbReference>
<comment type="caution">
    <text evidence="4">The sequence shown here is derived from an EMBL/GenBank/DDBJ whole genome shotgun (WGS) entry which is preliminary data.</text>
</comment>
<dbReference type="InterPro" id="IPR019318">
    <property type="entry name" value="Gua_nucleotide_exch_fac_Ric8"/>
</dbReference>
<name>A0A9W4MVS1_PENOL</name>
<protein>
    <submittedName>
        <fullName evidence="4">Uncharacterized protein</fullName>
    </submittedName>
</protein>
<proteinExistence type="inferred from homology"/>
<dbReference type="GO" id="GO:0007186">
    <property type="term" value="P:G protein-coupled receptor signaling pathway"/>
    <property type="evidence" value="ECO:0007669"/>
    <property type="project" value="TreeGrafter"/>
</dbReference>
<keyword evidence="5" id="KW-1185">Reference proteome</keyword>
<comment type="similarity">
    <text evidence="1">Belongs to the synembryn family.</text>
</comment>
<reference evidence="4" key="1">
    <citation type="submission" date="2021-07" db="EMBL/GenBank/DDBJ databases">
        <authorList>
            <person name="Branca A.L. A."/>
        </authorList>
    </citation>
    <scope>NUCLEOTIDE SEQUENCE</scope>
</reference>
<dbReference type="Proteomes" id="UP001153618">
    <property type="component" value="Unassembled WGS sequence"/>
</dbReference>
<evidence type="ECO:0000256" key="2">
    <source>
        <dbReference type="ARBA" id="ARBA00022658"/>
    </source>
</evidence>
<evidence type="ECO:0000256" key="3">
    <source>
        <dbReference type="ARBA" id="ARBA00023186"/>
    </source>
</evidence>
<sequence length="372" mass="40977">MRQVFVDTGYGSKLSDMLKAEDSEDEMVASRILFYTTYDTTMDFGDLIKSYQLADNVAYQLGRHAKQFPKTGRKPLSQMDELALTDTLKLIYNVSKIYPDLAVSFSSSIPHIFKIVSRIDIPDKPLEGILGALLNALSILDLDGKQSKVVEISPLFPDFDPNCNVAKLVSILDQSVSRYSSEELDAKAIPLLYTLITVYDVAPEGPQKLMQELLLPESGDRSLPIGQSDTLPSKLLKLSTSHFANLKVAISELMFVLSGKDAEALTKNIGYGFAAGFLAARGIEMPQSASETYPATASPESLVNPITGQRLAAEPSDNLPPMTQEEKEREAERLFVLFERAKANGMLNVENPVTQALHEGRFEELQDDADSD</sequence>
<dbReference type="PANTHER" id="PTHR12425">
    <property type="entry name" value="SYNEMBRYN"/>
    <property type="match status" value="1"/>
</dbReference>
<evidence type="ECO:0000313" key="5">
    <source>
        <dbReference type="Proteomes" id="UP001153618"/>
    </source>
</evidence>
<accession>A0A9W4MVS1</accession>
<keyword evidence="2" id="KW-0344">Guanine-nucleotide releasing factor</keyword>
<dbReference type="Pfam" id="PF10165">
    <property type="entry name" value="Ric8"/>
    <property type="match status" value="1"/>
</dbReference>
<dbReference type="GO" id="GO:0001965">
    <property type="term" value="F:G-protein alpha-subunit binding"/>
    <property type="evidence" value="ECO:0007669"/>
    <property type="project" value="TreeGrafter"/>
</dbReference>
<evidence type="ECO:0000313" key="4">
    <source>
        <dbReference type="EMBL" id="CAG8182203.1"/>
    </source>
</evidence>
<dbReference type="PANTHER" id="PTHR12425:SF5">
    <property type="entry name" value="SYNEMBRYN"/>
    <property type="match status" value="1"/>
</dbReference>
<dbReference type="GO" id="GO:0005737">
    <property type="term" value="C:cytoplasm"/>
    <property type="evidence" value="ECO:0007669"/>
    <property type="project" value="TreeGrafter"/>
</dbReference>